<dbReference type="Proteomes" id="UP001460888">
    <property type="component" value="Unassembled WGS sequence"/>
</dbReference>
<keyword evidence="2" id="KW-0031">Aminopeptidase</keyword>
<evidence type="ECO:0000313" key="3">
    <source>
        <dbReference type="Proteomes" id="UP001460888"/>
    </source>
</evidence>
<gene>
    <name evidence="2" type="ORF">SADO_16863</name>
</gene>
<dbReference type="GO" id="GO:0004177">
    <property type="term" value="F:aminopeptidase activity"/>
    <property type="evidence" value="ECO:0007669"/>
    <property type="project" value="UniProtKB-KW"/>
</dbReference>
<protein>
    <submittedName>
        <fullName evidence="2">Multifunctional aminopeptidase A</fullName>
        <ecNumber evidence="2">3.4.11.1</ecNumber>
    </submittedName>
</protein>
<name>A0ABV2B4X4_9GAMM</name>
<organism evidence="2 3">
    <name type="scientific">Salinisphaera dokdonensis CL-ES53</name>
    <dbReference type="NCBI Taxonomy" id="1304272"/>
    <lineage>
        <taxon>Bacteria</taxon>
        <taxon>Pseudomonadati</taxon>
        <taxon>Pseudomonadota</taxon>
        <taxon>Gammaproteobacteria</taxon>
        <taxon>Salinisphaerales</taxon>
        <taxon>Salinisphaeraceae</taxon>
        <taxon>Salinisphaera</taxon>
    </lineage>
</organism>
<evidence type="ECO:0000313" key="2">
    <source>
        <dbReference type="EMBL" id="MES1930932.1"/>
    </source>
</evidence>
<dbReference type="InterPro" id="IPR000819">
    <property type="entry name" value="Peptidase_M17_C"/>
</dbReference>
<accession>A0ABV2B4X4</accession>
<keyword evidence="2" id="KW-0378">Hydrolase</keyword>
<sequence length="115" mass="12307">MEYLVKSGDPEKQRVGCVVVGIFDRRKPSTQVEALDGVSLKPGVAMDEMKYDMGGAASVFGAVQAAAELGSRSTWSAWRPPLKTCRTAMPTSRAISSLACPFRRSKSSTPTPKAV</sequence>
<dbReference type="EC" id="3.4.11.1" evidence="2"/>
<comment type="caution">
    <text evidence="2">The sequence shown here is derived from an EMBL/GenBank/DDBJ whole genome shotgun (WGS) entry which is preliminary data.</text>
</comment>
<keyword evidence="2" id="KW-0645">Protease</keyword>
<dbReference type="SUPFAM" id="SSF53187">
    <property type="entry name" value="Zn-dependent exopeptidases"/>
    <property type="match status" value="1"/>
</dbReference>
<evidence type="ECO:0000259" key="1">
    <source>
        <dbReference type="Pfam" id="PF00883"/>
    </source>
</evidence>
<keyword evidence="3" id="KW-1185">Reference proteome</keyword>
<feature type="domain" description="Cytosol aminopeptidase" evidence="1">
    <location>
        <begin position="37"/>
        <end position="73"/>
    </location>
</feature>
<proteinExistence type="predicted"/>
<dbReference type="EMBL" id="APND01000009">
    <property type="protein sequence ID" value="MES1930932.1"/>
    <property type="molecule type" value="Genomic_DNA"/>
</dbReference>
<reference evidence="2 3" key="1">
    <citation type="submission" date="2013-03" db="EMBL/GenBank/DDBJ databases">
        <title>Salinisphaera dokdonensis CL-ES53 Genome Sequencing.</title>
        <authorList>
            <person name="Li C."/>
            <person name="Lai Q."/>
            <person name="Shao Z."/>
        </authorList>
    </citation>
    <scope>NUCLEOTIDE SEQUENCE [LARGE SCALE GENOMIC DNA]</scope>
    <source>
        <strain evidence="2 3">CL-ES53</strain>
    </source>
</reference>
<dbReference type="Pfam" id="PF00883">
    <property type="entry name" value="Peptidase_M17"/>
    <property type="match status" value="1"/>
</dbReference>
<dbReference type="Gene3D" id="3.40.630.10">
    <property type="entry name" value="Zn peptidases"/>
    <property type="match status" value="1"/>
</dbReference>